<dbReference type="InterPro" id="IPR010699">
    <property type="entry name" value="DUF1275"/>
</dbReference>
<proteinExistence type="predicted"/>
<evidence type="ECO:0000313" key="3">
    <source>
        <dbReference type="EMBL" id="RVU01940.1"/>
    </source>
</evidence>
<sequence length="225" mass="25135">MLRQSRHHRSLKQNLMLASSTAFAAGVINVAALVSFFAFSSSISGHMAKLANNLVSQNFEEVLIFFAWLNLFFLGSFISSFTVNSYGSVNPYRAHAIPIVLEIVVLLFVAIYGHNFYKETKVEREVVIGCTIFAMGLQTGLVTVISNGLIKSTSLASLFTDLGAELAEYFHIGTNRDKRIRHRLYVRITVLLFYLIGGLVGGYFFNKLAFDVFYFVPVILILVLL</sequence>
<feature type="transmembrane region" description="Helical" evidence="1">
    <location>
        <begin position="126"/>
        <end position="150"/>
    </location>
</feature>
<reference evidence="3 4" key="1">
    <citation type="submission" date="2019-01" db="EMBL/GenBank/DDBJ databases">
        <authorList>
            <person name="Chen W.-M."/>
        </authorList>
    </citation>
    <scope>NUCLEOTIDE SEQUENCE [LARGE SCALE GENOMIC DNA]</scope>
    <source>
        <strain evidence="3 4">YBJ-36</strain>
    </source>
</reference>
<gene>
    <name evidence="3" type="ORF">EOD41_08280</name>
</gene>
<evidence type="ECO:0000313" key="4">
    <source>
        <dbReference type="Proteomes" id="UP000282759"/>
    </source>
</evidence>
<keyword evidence="4" id="KW-1185">Reference proteome</keyword>
<feature type="transmembrane region" description="Helical" evidence="1">
    <location>
        <begin position="184"/>
        <end position="202"/>
    </location>
</feature>
<dbReference type="Pfam" id="PF06912">
    <property type="entry name" value="DUF1275"/>
    <property type="match status" value="1"/>
</dbReference>
<keyword evidence="2" id="KW-0732">Signal</keyword>
<dbReference type="OrthoDB" id="270162at2"/>
<feature type="transmembrane region" description="Helical" evidence="1">
    <location>
        <begin position="63"/>
        <end position="83"/>
    </location>
</feature>
<dbReference type="Proteomes" id="UP000282759">
    <property type="component" value="Unassembled WGS sequence"/>
</dbReference>
<feature type="signal peptide" evidence="2">
    <location>
        <begin position="1"/>
        <end position="24"/>
    </location>
</feature>
<accession>A0A3S2WZN5</accession>
<evidence type="ECO:0000256" key="1">
    <source>
        <dbReference type="SAM" id="Phobius"/>
    </source>
</evidence>
<keyword evidence="1" id="KW-0812">Transmembrane</keyword>
<keyword evidence="1" id="KW-1133">Transmembrane helix</keyword>
<dbReference type="AlphaFoldDB" id="A0A3S2WZN5"/>
<keyword evidence="1" id="KW-0472">Membrane</keyword>
<feature type="transmembrane region" description="Helical" evidence="1">
    <location>
        <begin position="21"/>
        <end position="43"/>
    </location>
</feature>
<dbReference type="PANTHER" id="PTHR37314">
    <property type="entry name" value="SLR0142 PROTEIN"/>
    <property type="match status" value="1"/>
</dbReference>
<feature type="transmembrane region" description="Helical" evidence="1">
    <location>
        <begin position="95"/>
        <end position="114"/>
    </location>
</feature>
<evidence type="ECO:0000256" key="2">
    <source>
        <dbReference type="SAM" id="SignalP"/>
    </source>
</evidence>
<feature type="chain" id="PRO_5018729299" evidence="2">
    <location>
        <begin position="25"/>
        <end position="225"/>
    </location>
</feature>
<comment type="caution">
    <text evidence="3">The sequence shown here is derived from an EMBL/GenBank/DDBJ whole genome shotgun (WGS) entry which is preliminary data.</text>
</comment>
<dbReference type="EMBL" id="SACK01000002">
    <property type="protein sequence ID" value="RVU01940.1"/>
    <property type="molecule type" value="Genomic_DNA"/>
</dbReference>
<dbReference type="RefSeq" id="WP_127704304.1">
    <property type="nucleotide sequence ID" value="NZ_SACK01000002.1"/>
</dbReference>
<protein>
    <submittedName>
        <fullName evidence="3">DUF1275 domain-containing protein</fullName>
    </submittedName>
</protein>
<dbReference type="PANTHER" id="PTHR37314:SF4">
    <property type="entry name" value="UPF0700 TRANSMEMBRANE PROTEIN YOAK"/>
    <property type="match status" value="1"/>
</dbReference>
<organism evidence="3 4">
    <name type="scientific">Mucilaginibacter limnophilus</name>
    <dbReference type="NCBI Taxonomy" id="1932778"/>
    <lineage>
        <taxon>Bacteria</taxon>
        <taxon>Pseudomonadati</taxon>
        <taxon>Bacteroidota</taxon>
        <taxon>Sphingobacteriia</taxon>
        <taxon>Sphingobacteriales</taxon>
        <taxon>Sphingobacteriaceae</taxon>
        <taxon>Mucilaginibacter</taxon>
    </lineage>
</organism>
<name>A0A3S2WZN5_9SPHI</name>